<dbReference type="AlphaFoldDB" id="A0A7I8V6L6"/>
<dbReference type="Pfam" id="PF09282">
    <property type="entry name" value="Mago-bind"/>
    <property type="match status" value="1"/>
</dbReference>
<feature type="compositionally biased region" description="Basic and acidic residues" evidence="2">
    <location>
        <begin position="134"/>
        <end position="156"/>
    </location>
</feature>
<protein>
    <submittedName>
        <fullName evidence="4">DgyrCDS671</fullName>
    </submittedName>
</protein>
<feature type="compositionally biased region" description="Basic and acidic residues" evidence="2">
    <location>
        <begin position="86"/>
        <end position="111"/>
    </location>
</feature>
<dbReference type="GO" id="GO:1903259">
    <property type="term" value="P:exon-exon junction complex disassembly"/>
    <property type="evidence" value="ECO:0007669"/>
    <property type="project" value="InterPro"/>
</dbReference>
<dbReference type="InterPro" id="IPR015362">
    <property type="entry name" value="WIBG_mago-bd"/>
</dbReference>
<dbReference type="SMART" id="SM01273">
    <property type="entry name" value="Mago-bind"/>
    <property type="match status" value="1"/>
</dbReference>
<organism evidence="4 5">
    <name type="scientific">Dimorphilus gyrociliatus</name>
    <dbReference type="NCBI Taxonomy" id="2664684"/>
    <lineage>
        <taxon>Eukaryota</taxon>
        <taxon>Metazoa</taxon>
        <taxon>Spiralia</taxon>
        <taxon>Lophotrochozoa</taxon>
        <taxon>Annelida</taxon>
        <taxon>Polychaeta</taxon>
        <taxon>Polychaeta incertae sedis</taxon>
        <taxon>Dinophilidae</taxon>
        <taxon>Dimorphilus</taxon>
    </lineage>
</organism>
<dbReference type="PANTHER" id="PTHR22959">
    <property type="entry name" value="PYM PROTEIN"/>
    <property type="match status" value="1"/>
</dbReference>
<dbReference type="SUPFAM" id="SSF101931">
    <property type="entry name" value="Pym (Within the bgcn gene intron protein, WIBG), N-terminal domain"/>
    <property type="match status" value="1"/>
</dbReference>
<proteinExistence type="inferred from homology"/>
<comment type="similarity">
    <text evidence="1">Belongs to the pym family.</text>
</comment>
<dbReference type="OrthoDB" id="21625at2759"/>
<comment type="caution">
    <text evidence="4">The sequence shown here is derived from an EMBL/GenBank/DDBJ whole genome shotgun (WGS) entry which is preliminary data.</text>
</comment>
<keyword evidence="5" id="KW-1185">Reference proteome</keyword>
<reference evidence="4 5" key="1">
    <citation type="submission" date="2020-08" db="EMBL/GenBank/DDBJ databases">
        <authorList>
            <person name="Hejnol A."/>
        </authorList>
    </citation>
    <scope>NUCLEOTIDE SEQUENCE [LARGE SCALE GENOMIC DNA]</scope>
</reference>
<name>A0A7I8V6L6_9ANNE</name>
<feature type="compositionally biased region" description="Basic and acidic residues" evidence="2">
    <location>
        <begin position="1"/>
        <end position="13"/>
    </location>
</feature>
<evidence type="ECO:0000259" key="3">
    <source>
        <dbReference type="SMART" id="SM01273"/>
    </source>
</evidence>
<accession>A0A7I8V6L6</accession>
<dbReference type="PANTHER" id="PTHR22959:SF0">
    <property type="entry name" value="PARTNER OF Y14 AND MAGO"/>
    <property type="match status" value="1"/>
</dbReference>
<dbReference type="GO" id="GO:0005737">
    <property type="term" value="C:cytoplasm"/>
    <property type="evidence" value="ECO:0007669"/>
    <property type="project" value="TreeGrafter"/>
</dbReference>
<evidence type="ECO:0000256" key="2">
    <source>
        <dbReference type="SAM" id="MobiDB-lite"/>
    </source>
</evidence>
<gene>
    <name evidence="4" type="ORF">DGYR_LOCUS664</name>
</gene>
<dbReference type="InterPro" id="IPR039333">
    <property type="entry name" value="PYM1"/>
</dbReference>
<dbReference type="GO" id="GO:0003723">
    <property type="term" value="F:RNA binding"/>
    <property type="evidence" value="ECO:0007669"/>
    <property type="project" value="TreeGrafter"/>
</dbReference>
<feature type="region of interest" description="Disordered" evidence="2">
    <location>
        <begin position="1"/>
        <end position="156"/>
    </location>
</feature>
<sequence length="180" mass="20785">MERQGVVRDEKTGELYIPATQRPNGTWRKPIRVKEGYIPPDEMPVYQNRGVRFRKEQESALPPGLHLDKPSSNENKTKKPKKKKKQREEEPSKPSSNEPKKKSTEDPKPEDGSEAAVQVISDEKKLRNLKKKLKQTEELENKIKSGNLEKPDPDQIKKIERKADLLLEIEKLEKLLNSTL</sequence>
<feature type="compositionally biased region" description="Basic and acidic residues" evidence="2">
    <location>
        <begin position="66"/>
        <end position="77"/>
    </location>
</feature>
<dbReference type="InterPro" id="IPR036348">
    <property type="entry name" value="WIBG_N_sf"/>
</dbReference>
<dbReference type="Proteomes" id="UP000549394">
    <property type="component" value="Unassembled WGS sequence"/>
</dbReference>
<evidence type="ECO:0000313" key="4">
    <source>
        <dbReference type="EMBL" id="CAD5111355.1"/>
    </source>
</evidence>
<evidence type="ECO:0000256" key="1">
    <source>
        <dbReference type="ARBA" id="ARBA00009394"/>
    </source>
</evidence>
<dbReference type="EMBL" id="CAJFCJ010000001">
    <property type="protein sequence ID" value="CAD5111355.1"/>
    <property type="molecule type" value="Genomic_DNA"/>
</dbReference>
<feature type="domain" description="WIBG Mago-binding" evidence="3">
    <location>
        <begin position="13"/>
        <end position="39"/>
    </location>
</feature>
<evidence type="ECO:0000313" key="5">
    <source>
        <dbReference type="Proteomes" id="UP000549394"/>
    </source>
</evidence>
<dbReference type="GO" id="GO:0035145">
    <property type="term" value="C:exon-exon junction complex"/>
    <property type="evidence" value="ECO:0007669"/>
    <property type="project" value="TreeGrafter"/>
</dbReference>